<protein>
    <submittedName>
        <fullName evidence="1">Uncharacterized protein</fullName>
    </submittedName>
</protein>
<proteinExistence type="predicted"/>
<keyword evidence="2" id="KW-1185">Reference proteome</keyword>
<reference evidence="1 2" key="1">
    <citation type="journal article" date="2013" name="Front. Microbiol.">
        <title>Comparative genomic analyses of the cyanobacterium, Lyngbya aestuarii BL J, a powerful hydrogen producer.</title>
        <authorList>
            <person name="Kothari A."/>
            <person name="Vaughn M."/>
            <person name="Garcia-Pichel F."/>
        </authorList>
    </citation>
    <scope>NUCLEOTIDE SEQUENCE [LARGE SCALE GENOMIC DNA]</scope>
    <source>
        <strain evidence="1 2">BL J</strain>
    </source>
</reference>
<dbReference type="AlphaFoldDB" id="U7QKI7"/>
<evidence type="ECO:0000313" key="1">
    <source>
        <dbReference type="EMBL" id="ERT08469.1"/>
    </source>
</evidence>
<name>U7QKI7_9CYAN</name>
<comment type="caution">
    <text evidence="1">The sequence shown here is derived from an EMBL/GenBank/DDBJ whole genome shotgun (WGS) entry which is preliminary data.</text>
</comment>
<sequence>MWLVVHSFLVTTMPTPTLPMLVNSSLTFAKLFKNYLEVMSLVGKSINVAVG</sequence>
<organism evidence="1 2">
    <name type="scientific">Lyngbya aestuarii BL J</name>
    <dbReference type="NCBI Taxonomy" id="1348334"/>
    <lineage>
        <taxon>Bacteria</taxon>
        <taxon>Bacillati</taxon>
        <taxon>Cyanobacteriota</taxon>
        <taxon>Cyanophyceae</taxon>
        <taxon>Oscillatoriophycideae</taxon>
        <taxon>Oscillatoriales</taxon>
        <taxon>Microcoleaceae</taxon>
        <taxon>Lyngbya</taxon>
    </lineage>
</organism>
<gene>
    <name evidence="1" type="ORF">M595_1478</name>
</gene>
<dbReference type="Proteomes" id="UP000017127">
    <property type="component" value="Unassembled WGS sequence"/>
</dbReference>
<dbReference type="EMBL" id="AUZM01000010">
    <property type="protein sequence ID" value="ERT08469.1"/>
    <property type="molecule type" value="Genomic_DNA"/>
</dbReference>
<accession>U7QKI7</accession>
<evidence type="ECO:0000313" key="2">
    <source>
        <dbReference type="Proteomes" id="UP000017127"/>
    </source>
</evidence>